<dbReference type="InterPro" id="IPR011978">
    <property type="entry name" value="YgfB-like"/>
</dbReference>
<dbReference type="GO" id="GO:0005829">
    <property type="term" value="C:cytosol"/>
    <property type="evidence" value="ECO:0007669"/>
    <property type="project" value="TreeGrafter"/>
</dbReference>
<gene>
    <name evidence="2" type="ORF">CEX98_21730</name>
</gene>
<dbReference type="AlphaFoldDB" id="A0A2A5JJN1"/>
<dbReference type="SUPFAM" id="SSF101327">
    <property type="entry name" value="YgfB-like"/>
    <property type="match status" value="1"/>
</dbReference>
<dbReference type="NCBIfam" id="TIGR02292">
    <property type="entry name" value="ygfB_yecA"/>
    <property type="match status" value="1"/>
</dbReference>
<sequence length="187" mass="20951">MSEFKDYQQAQLLLEKHELFIAPAEVHGTISGLLACGLNIEDSEYLGLLSDVFNDGQAFSAPIKRFCIDLYKQVAEHFKDGEFQFELYLPPEDESLHDQANALIAWVSGFLLGFGLKQKDYGKLSADVKEVINDFSEITKLDTGFEDSDDDQEALLEVIEYVRVSTLLCFAEMGNEPQSVGTSKTIH</sequence>
<evidence type="ECO:0000256" key="1">
    <source>
        <dbReference type="ARBA" id="ARBA00038308"/>
    </source>
</evidence>
<dbReference type="PANTHER" id="PTHR37528">
    <property type="entry name" value="UPF0149 PROTEIN YGFB"/>
    <property type="match status" value="1"/>
</dbReference>
<evidence type="ECO:0000313" key="2">
    <source>
        <dbReference type="EMBL" id="PCK29648.1"/>
    </source>
</evidence>
<organism evidence="2 3">
    <name type="scientific">Pseudoalteromonas piscicida</name>
    <dbReference type="NCBI Taxonomy" id="43662"/>
    <lineage>
        <taxon>Bacteria</taxon>
        <taxon>Pseudomonadati</taxon>
        <taxon>Pseudomonadota</taxon>
        <taxon>Gammaproteobacteria</taxon>
        <taxon>Alteromonadales</taxon>
        <taxon>Pseudoalteromonadaceae</taxon>
        <taxon>Pseudoalteromonas</taxon>
    </lineage>
</organism>
<dbReference type="Proteomes" id="UP000228621">
    <property type="component" value="Unassembled WGS sequence"/>
</dbReference>
<dbReference type="PANTHER" id="PTHR37528:SF1">
    <property type="entry name" value="UPF0149 PROTEIN YGFB"/>
    <property type="match status" value="1"/>
</dbReference>
<name>A0A2A5JJN1_PSEO7</name>
<dbReference type="InterPro" id="IPR036255">
    <property type="entry name" value="YgfB-like_sf"/>
</dbReference>
<dbReference type="Pfam" id="PF03695">
    <property type="entry name" value="UPF0149"/>
    <property type="match status" value="1"/>
</dbReference>
<proteinExistence type="inferred from homology"/>
<evidence type="ECO:0000313" key="3">
    <source>
        <dbReference type="Proteomes" id="UP000228621"/>
    </source>
</evidence>
<dbReference type="OrthoDB" id="9783391at2"/>
<accession>A0A2A5JJN1</accession>
<dbReference type="RefSeq" id="WP_099644091.1">
    <property type="nucleotide sequence ID" value="NZ_NKHF01000108.1"/>
</dbReference>
<keyword evidence="3" id="KW-1185">Reference proteome</keyword>
<protein>
    <submittedName>
        <fullName evidence="2">YecA family protein</fullName>
    </submittedName>
</protein>
<reference evidence="3" key="1">
    <citation type="journal article" date="2019" name="Genome Announc.">
        <title>Draft Genome Sequence of Pseudoalteromonas piscicida Strain 36Y ROTHPW, an Hypersaline Seawater Isolate from the South Coast of Sonora, Mexico.</title>
        <authorList>
            <person name="Sanchez-Diaz R."/>
            <person name="Molina-Garza Z.J."/>
            <person name="Cruz-Suarez L.E."/>
            <person name="Selvin J."/>
            <person name="Kiran G.S."/>
            <person name="Ibarra-Gamez J.C."/>
            <person name="Gomez-Gil B."/>
            <person name="Galaviz-Silva L."/>
        </authorList>
    </citation>
    <scope>NUCLEOTIDE SEQUENCE [LARGE SCALE GENOMIC DNA]</scope>
    <source>
        <strain evidence="3">36Y_RITHPW</strain>
    </source>
</reference>
<dbReference type="EMBL" id="NKHF01000108">
    <property type="protein sequence ID" value="PCK29648.1"/>
    <property type="molecule type" value="Genomic_DNA"/>
</dbReference>
<comment type="similarity">
    <text evidence="1">Belongs to the UPF0149 family.</text>
</comment>
<comment type="caution">
    <text evidence="2">The sequence shown here is derived from an EMBL/GenBank/DDBJ whole genome shotgun (WGS) entry which is preliminary data.</text>
</comment>
<dbReference type="Gene3D" id="1.20.120.740">
    <property type="entry name" value="YgfB uncharacterised protein family UPF0149, PF03695"/>
    <property type="match status" value="1"/>
</dbReference>